<keyword evidence="3" id="KW-1185">Reference proteome</keyword>
<protein>
    <submittedName>
        <fullName evidence="2">Uncharacterized protein</fullName>
    </submittedName>
</protein>
<proteinExistence type="predicted"/>
<dbReference type="AlphaFoldDB" id="A0A9P7RQ63"/>
<name>A0A9P7RQ63_9AGAR</name>
<dbReference type="KEGG" id="more:E1B28_013622"/>
<sequence>MRACRRYISSSAPLRAISSPFHSFRVSRFLQLLSDHKETKHSVYPLVEAIHDASAGARTLQHHLNLIQGSRAVKREVRWNQVVLTVNDVSIQELERWKPVLDASNIESATRILHRTGYITQDDSLPISLEGEDEAPPRSPSGSPVPPWILFYLVSHKVRALPHATGPMLSLTLSHLNYTPPELKGSLIILSVFQLAKFNAVLPMQLLTNHFLRLDLAPNHHASNLSAHASKIYFNLLLQAISRNPIHSVQSASSTVALLKGMDSRKLTLWQETCDELLNDRFVVLELTKWLRERAVREGYVPKSGQLVEYVKLFTGSKPAIEDDDDYRKVVKELQGDTAKFFMTKEGREDRFSAIQFLQGMVEASSPTKLKPPAVETAEVTEPSDDSITPMPLPSFFFSPHRDYESLSQRLQSEWKEGFTKTIKDTSHFSAREIVSFFEWGVPSTISPPGNHNQYKPRVRPTLGLYTQLIRGLLVRGERSSDNPLTGTNGAFLFAEQYFSHLKSTGFTLDSHAIAVGLEAFTRVGKPHKAFALLNECCLMAPLPTATEGQSDVKTLFRKIHLSTIALSDFMTSLMRIGRHDCVCWLFENSVRLYEVYPDSRAVSIFLQAARKAQRDAADSWGSFWSALLRKRKQQPASQEQERHDGMANEERMTEEALRSLHQMVGTAEELVSYQPGNFWCGESSVDRMRKVFWGCAVGQAWMMSRGDGGGGTASSGFGPGSEKQKQKEDVTNSTLNSNSNQHFLSDDKYCDGTPNHQALPTTAGTGTSSPTRTLPVPLPLPSIVSPAQPFIQPADTAFFDSLSVPFPTSSFKQQRLTLKDLLQNTQIDIQALPSYPQVILQDTHFRDYILLLGLAPQGRSLFRRSSTSRNTNEQQSEVSTTKDIPIEEERGREHIPPISELPLVLAWQRYLKISPSRDTLAAAIVLFGEYGSGEGGIQPLAAEIRRWGSPARTRTGGEEEDPLTAGWARGGEFARLVRWIEGWVAETEGSERGQGGVQTQVKKKSLMPDASLFTKWRRIVVRMREGRT</sequence>
<dbReference type="Gene3D" id="1.25.40.10">
    <property type="entry name" value="Tetratricopeptide repeat domain"/>
    <property type="match status" value="1"/>
</dbReference>
<dbReference type="InterPro" id="IPR011990">
    <property type="entry name" value="TPR-like_helical_dom_sf"/>
</dbReference>
<comment type="caution">
    <text evidence="2">The sequence shown here is derived from an EMBL/GenBank/DDBJ whole genome shotgun (WGS) entry which is preliminary data.</text>
</comment>
<organism evidence="2 3">
    <name type="scientific">Marasmius oreades</name>
    <name type="common">fairy-ring Marasmius</name>
    <dbReference type="NCBI Taxonomy" id="181124"/>
    <lineage>
        <taxon>Eukaryota</taxon>
        <taxon>Fungi</taxon>
        <taxon>Dikarya</taxon>
        <taxon>Basidiomycota</taxon>
        <taxon>Agaricomycotina</taxon>
        <taxon>Agaricomycetes</taxon>
        <taxon>Agaricomycetidae</taxon>
        <taxon>Agaricales</taxon>
        <taxon>Marasmiineae</taxon>
        <taxon>Marasmiaceae</taxon>
        <taxon>Marasmius</taxon>
    </lineage>
</organism>
<feature type="compositionally biased region" description="Polar residues" evidence="1">
    <location>
        <begin position="732"/>
        <end position="744"/>
    </location>
</feature>
<feature type="region of interest" description="Disordered" evidence="1">
    <location>
        <begin position="864"/>
        <end position="893"/>
    </location>
</feature>
<dbReference type="OrthoDB" id="185373at2759"/>
<feature type="compositionally biased region" description="Polar residues" evidence="1">
    <location>
        <begin position="864"/>
        <end position="883"/>
    </location>
</feature>
<feature type="compositionally biased region" description="Low complexity" evidence="1">
    <location>
        <begin position="761"/>
        <end position="775"/>
    </location>
</feature>
<gene>
    <name evidence="2" type="ORF">E1B28_013622</name>
</gene>
<feature type="compositionally biased region" description="Gly residues" evidence="1">
    <location>
        <begin position="707"/>
        <end position="720"/>
    </location>
</feature>
<evidence type="ECO:0000313" key="2">
    <source>
        <dbReference type="EMBL" id="KAG7087674.1"/>
    </source>
</evidence>
<dbReference type="Proteomes" id="UP001049176">
    <property type="component" value="Chromosome 9"/>
</dbReference>
<dbReference type="GeneID" id="66082697"/>
<dbReference type="RefSeq" id="XP_043004145.1">
    <property type="nucleotide sequence ID" value="XM_043158790.1"/>
</dbReference>
<feature type="region of interest" description="Disordered" evidence="1">
    <location>
        <begin position="707"/>
        <end position="775"/>
    </location>
</feature>
<evidence type="ECO:0000313" key="3">
    <source>
        <dbReference type="Proteomes" id="UP001049176"/>
    </source>
</evidence>
<evidence type="ECO:0000256" key="1">
    <source>
        <dbReference type="SAM" id="MobiDB-lite"/>
    </source>
</evidence>
<accession>A0A9P7RQ63</accession>
<reference evidence="2" key="1">
    <citation type="journal article" date="2021" name="Genome Biol. Evol.">
        <title>The assembled and annotated genome of the fairy-ring fungus Marasmius oreades.</title>
        <authorList>
            <person name="Hiltunen M."/>
            <person name="Ament-Velasquez S.L."/>
            <person name="Johannesson H."/>
        </authorList>
    </citation>
    <scope>NUCLEOTIDE SEQUENCE</scope>
    <source>
        <strain evidence="2">03SP1</strain>
    </source>
</reference>
<dbReference type="EMBL" id="CM032189">
    <property type="protein sequence ID" value="KAG7087674.1"/>
    <property type="molecule type" value="Genomic_DNA"/>
</dbReference>